<dbReference type="AlphaFoldDB" id="B5D2M6"/>
<dbReference type="EMBL" id="ABQC02000024">
    <property type="protein sequence ID" value="EDY93825.1"/>
    <property type="molecule type" value="Genomic_DNA"/>
</dbReference>
<proteinExistence type="predicted"/>
<accession>B5D2M6</accession>
<evidence type="ECO:0000313" key="2">
    <source>
        <dbReference type="Proteomes" id="UP000003452"/>
    </source>
</evidence>
<gene>
    <name evidence="1" type="ORF">BACPLE_03265</name>
</gene>
<dbReference type="Proteomes" id="UP000003452">
    <property type="component" value="Unassembled WGS sequence"/>
</dbReference>
<evidence type="ECO:0000313" key="1">
    <source>
        <dbReference type="EMBL" id="EDY93825.1"/>
    </source>
</evidence>
<sequence length="43" mass="5098">MHKKSIFVWSVKLQQNLYTLNINLFVSLQAGVEVRLVYFNRIS</sequence>
<comment type="caution">
    <text evidence="1">The sequence shown here is derived from an EMBL/GenBank/DDBJ whole genome shotgun (WGS) entry which is preliminary data.</text>
</comment>
<dbReference type="HOGENOM" id="CLU_3229805_0_0_10"/>
<reference evidence="1 2" key="2">
    <citation type="submission" date="2008-08" db="EMBL/GenBank/DDBJ databases">
        <authorList>
            <person name="Fulton L."/>
            <person name="Clifton S."/>
            <person name="Fulton B."/>
            <person name="Xu J."/>
            <person name="Minx P."/>
            <person name="Pepin K.H."/>
            <person name="Johnson M."/>
            <person name="Thiruvilangam P."/>
            <person name="Bhonagiri V."/>
            <person name="Nash W.E."/>
            <person name="Mardis E.R."/>
            <person name="Wilson R.K."/>
        </authorList>
    </citation>
    <scope>NUCLEOTIDE SEQUENCE [LARGE SCALE GENOMIC DNA]</scope>
    <source>
        <strain evidence="2">DSM 17135 / JCM 12973 / M2</strain>
    </source>
</reference>
<reference evidence="1 2" key="1">
    <citation type="submission" date="2008-08" db="EMBL/GenBank/DDBJ databases">
        <title>Draft genome sequence of Bacteroides plebeius (DSM 17135).</title>
        <authorList>
            <person name="Sudarsanam P."/>
            <person name="Ley R."/>
            <person name="Guruge J."/>
            <person name="Turnbaugh P.J."/>
            <person name="Mahowald M."/>
            <person name="Liep D."/>
            <person name="Gordon J."/>
        </authorList>
    </citation>
    <scope>NUCLEOTIDE SEQUENCE [LARGE SCALE GENOMIC DNA]</scope>
    <source>
        <strain evidence="2">DSM 17135 / JCM 12973 / M2</strain>
    </source>
</reference>
<organism evidence="1 2">
    <name type="scientific">Phocaeicola plebeius (strain DSM 17135 / JCM 12973 / CCUG 54634 / M2)</name>
    <name type="common">Bacteroides plebeius</name>
    <dbReference type="NCBI Taxonomy" id="484018"/>
    <lineage>
        <taxon>Bacteria</taxon>
        <taxon>Pseudomonadati</taxon>
        <taxon>Bacteroidota</taxon>
        <taxon>Bacteroidia</taxon>
        <taxon>Bacteroidales</taxon>
        <taxon>Bacteroidaceae</taxon>
        <taxon>Phocaeicola</taxon>
    </lineage>
</organism>
<protein>
    <submittedName>
        <fullName evidence="1">Uncharacterized protein</fullName>
    </submittedName>
</protein>
<name>B5D2M6_PHOPM</name>